<dbReference type="NCBIfam" id="TIGR00594">
    <property type="entry name" value="polc"/>
    <property type="match status" value="1"/>
</dbReference>
<dbReference type="Proteomes" id="UP000095591">
    <property type="component" value="Unassembled WGS sequence"/>
</dbReference>
<dbReference type="InterPro" id="IPR016195">
    <property type="entry name" value="Pol/histidinol_Pase-like"/>
</dbReference>
<dbReference type="InterPro" id="IPR004805">
    <property type="entry name" value="DnaE2/DnaE/PolC"/>
</dbReference>
<evidence type="ECO:0000313" key="10">
    <source>
        <dbReference type="Proteomes" id="UP000095591"/>
    </source>
</evidence>
<dbReference type="Pfam" id="PF02811">
    <property type="entry name" value="PHP"/>
    <property type="match status" value="1"/>
</dbReference>
<gene>
    <name evidence="9" type="primary">dnaE_1</name>
    <name evidence="9" type="ORF">ERS852429_01270</name>
</gene>
<dbReference type="CDD" id="cd12113">
    <property type="entry name" value="PHP_PolIIIA_DnaE3"/>
    <property type="match status" value="1"/>
</dbReference>
<dbReference type="SUPFAM" id="SSF160975">
    <property type="entry name" value="AF1531-like"/>
    <property type="match status" value="1"/>
</dbReference>
<evidence type="ECO:0000256" key="5">
    <source>
        <dbReference type="ARBA" id="ARBA00022705"/>
    </source>
</evidence>
<name>A0A173SZN7_PARDI</name>
<evidence type="ECO:0000313" key="9">
    <source>
        <dbReference type="EMBL" id="CUM95229.1"/>
    </source>
</evidence>
<evidence type="ECO:0000259" key="8">
    <source>
        <dbReference type="SMART" id="SM00481"/>
    </source>
</evidence>
<keyword evidence="5" id="KW-0235">DNA replication</keyword>
<dbReference type="Gene3D" id="1.10.150.870">
    <property type="match status" value="1"/>
</dbReference>
<dbReference type="InterPro" id="IPR003141">
    <property type="entry name" value="Pol/His_phosphatase_N"/>
</dbReference>
<dbReference type="Gene3D" id="1.10.10.1600">
    <property type="entry name" value="Bacterial DNA polymerase III alpha subunit, thumb domain"/>
    <property type="match status" value="1"/>
</dbReference>
<feature type="domain" description="Polymerase/histidinol phosphatase N-terminal" evidence="8">
    <location>
        <begin position="19"/>
        <end position="131"/>
    </location>
</feature>
<evidence type="ECO:0000256" key="7">
    <source>
        <dbReference type="ARBA" id="ARBA00049244"/>
    </source>
</evidence>
<evidence type="ECO:0000256" key="2">
    <source>
        <dbReference type="ARBA" id="ARBA00019114"/>
    </source>
</evidence>
<dbReference type="InterPro" id="IPR011708">
    <property type="entry name" value="DNA_pol3_alpha_NTPase_dom"/>
</dbReference>
<dbReference type="GO" id="GO:0006260">
    <property type="term" value="P:DNA replication"/>
    <property type="evidence" value="ECO:0007669"/>
    <property type="project" value="UniProtKB-KW"/>
</dbReference>
<keyword evidence="3 9" id="KW-0808">Transferase</keyword>
<dbReference type="InterPro" id="IPR040982">
    <property type="entry name" value="DNA_pol3_finger"/>
</dbReference>
<protein>
    <recommendedName>
        <fullName evidence="2">DNA polymerase III subunit alpha</fullName>
        <ecNumber evidence="1">2.7.7.7</ecNumber>
    </recommendedName>
</protein>
<dbReference type="InterPro" id="IPR004013">
    <property type="entry name" value="PHP_dom"/>
</dbReference>
<evidence type="ECO:0000256" key="3">
    <source>
        <dbReference type="ARBA" id="ARBA00022679"/>
    </source>
</evidence>
<dbReference type="PANTHER" id="PTHR32294">
    <property type="entry name" value="DNA POLYMERASE III SUBUNIT ALPHA"/>
    <property type="match status" value="1"/>
</dbReference>
<dbReference type="SMART" id="SM00481">
    <property type="entry name" value="POLIIIAc"/>
    <property type="match status" value="1"/>
</dbReference>
<keyword evidence="4 9" id="KW-0548">Nucleotidyltransferase</keyword>
<evidence type="ECO:0000256" key="4">
    <source>
        <dbReference type="ARBA" id="ARBA00022695"/>
    </source>
</evidence>
<dbReference type="InterPro" id="IPR041931">
    <property type="entry name" value="DNA_pol3_alpha_thumb_dom"/>
</dbReference>
<dbReference type="Pfam" id="PF07733">
    <property type="entry name" value="DNA_pol3_alpha"/>
    <property type="match status" value="1"/>
</dbReference>
<accession>A0A173SZN7</accession>
<reference evidence="9 10" key="1">
    <citation type="submission" date="2015-09" db="EMBL/GenBank/DDBJ databases">
        <authorList>
            <consortium name="Pathogen Informatics"/>
        </authorList>
    </citation>
    <scope>NUCLEOTIDE SEQUENCE [LARGE SCALE GENOMIC DNA]</scope>
    <source>
        <strain evidence="9 10">2789STDY5608872</strain>
    </source>
</reference>
<dbReference type="Gene3D" id="3.20.20.140">
    <property type="entry name" value="Metal-dependent hydrolases"/>
    <property type="match status" value="1"/>
</dbReference>
<dbReference type="CDD" id="cd04485">
    <property type="entry name" value="DnaE_OBF"/>
    <property type="match status" value="1"/>
</dbReference>
<keyword evidence="6" id="KW-0239">DNA-directed DNA polymerase</keyword>
<dbReference type="GO" id="GO:0008408">
    <property type="term" value="F:3'-5' exonuclease activity"/>
    <property type="evidence" value="ECO:0007669"/>
    <property type="project" value="InterPro"/>
</dbReference>
<organism evidence="9 10">
    <name type="scientific">Parabacteroides distasonis</name>
    <dbReference type="NCBI Taxonomy" id="823"/>
    <lineage>
        <taxon>Bacteria</taxon>
        <taxon>Pseudomonadati</taxon>
        <taxon>Bacteroidota</taxon>
        <taxon>Bacteroidia</taxon>
        <taxon>Bacteroidales</taxon>
        <taxon>Tannerellaceae</taxon>
        <taxon>Parabacteroides</taxon>
    </lineage>
</organism>
<dbReference type="Pfam" id="PF14579">
    <property type="entry name" value="HHH_6"/>
    <property type="match status" value="1"/>
</dbReference>
<dbReference type="Pfam" id="PF17657">
    <property type="entry name" value="DNA_pol3_finger"/>
    <property type="match status" value="1"/>
</dbReference>
<dbReference type="InterPro" id="IPR029460">
    <property type="entry name" value="DNAPol_HHH"/>
</dbReference>
<sequence length="1281" mass="145403">MHSFQYAPDYTLIYMEPFIHLHVHTQYSLLDGQASIDALIDKAYKDGMRAIAVTDHGVMFGIKEFFNKVSKKNSKPLGIIKDSEKELKPLLAKDAPTDEEQQRITELQKQIAEAKASIFKPIIGCECYCARNGRHSKLASQDDRSGWHLIVLAKNKNGYKNLIKMVSLSWTEGFYGRPRIDKELLEKYHEDLIICSACLGGEIPQHIMHGRIDKAEESIKWFKNLFGEDYYLEMQRHETHDPNADCTIFPHQQEVNKVLIELAHKHNIKLIATNDVHFVNADDAEAHDRLICLSTGKDLDDPKRMRYSKQEWMKTTAEMNTIFADIPEALSNTLEIADKIEFYSIDSGPIMPTFAIPEEFGTEESYRQKLTEHDLFEEFTRDENGNVVLSEEEAHSKIKKLGGYDKLYRIKLEADYLAKLTYDGAKELYGDPLNDEVKERLNFELHIMKTMGFPGYFLIVQDFIRAAREELGVSVGPGRGSAAGSAVAYCLGITKIDPIKYDLLFERFLNPDRISLPDIDTDFDDDGRGEVLRWVTEKYGAERVAHIITYGTMATKSAIKDVARVQKLPLSESNRLAKLVPDKIPDMKKFKLGDAIKYVPELKEAANGNDPLARDTLKYAQMLEGNVRNTGVHACGVIIGRYDISDVVPVSTAKDKDTGEEMLVTQYEGSVIEETGLIKMDFLGLKTLSIIKEAIENVKLTTGHDLDIDHISLEDPKTYKLYCDGKTTGTFQFESAGMQKYLKELQPSKFEDLIAMNALYRPGPMDYIPSFIARKQGKEEIKYDIPVMERYLKDTYGITVYQEQVMLLSRLLANFTRGESDALRKAMGKKLIEKMNHLKSKFMAGGQANGYKEETLNKIWSDWEKFASYAFNKSHATCYSWVAYQTAYLKANFPSEYMAAVLSRSLSNITDITKFMDECKAMGIQVLGPDVNESILKFSVDKNKNIRFGLGAVKGVGESAVQNIIEERKKNGPYKSIFDFVERVNLTACNKKNIESMALAGAFDNFGIQREQFFTDSGKGELFLDTLVRYGNKYQMDKSTAVNSLFGGDALIAIAKPEIPQCERWSDLERLNKEKELVGIYLSAHPLDEYRIILKYVCNTGMVELNERETLQGREVLLGGIVTGFREGMTKNGKPYGILKIEDFTGSGEIPLFGQDYIEYSKYGKIGMYLLITARVEPSRWDPNKLDFKIGTVNLLQDEKDKLIEKISITVPIHDLDEPTINELSVLIKNNPGHSLLYFKVVDGEHNISLNLFSQNIRLNVTRELVDFLQENENIDFKING</sequence>
<dbReference type="NCBIfam" id="NF004226">
    <property type="entry name" value="PRK05673.1"/>
    <property type="match status" value="1"/>
</dbReference>
<dbReference type="PANTHER" id="PTHR32294:SF0">
    <property type="entry name" value="DNA POLYMERASE III SUBUNIT ALPHA"/>
    <property type="match status" value="1"/>
</dbReference>
<evidence type="ECO:0000256" key="1">
    <source>
        <dbReference type="ARBA" id="ARBA00012417"/>
    </source>
</evidence>
<dbReference type="SUPFAM" id="SSF89550">
    <property type="entry name" value="PHP domain-like"/>
    <property type="match status" value="1"/>
</dbReference>
<comment type="catalytic activity">
    <reaction evidence="7">
        <text>DNA(n) + a 2'-deoxyribonucleoside 5'-triphosphate = DNA(n+1) + diphosphate</text>
        <dbReference type="Rhea" id="RHEA:22508"/>
        <dbReference type="Rhea" id="RHEA-COMP:17339"/>
        <dbReference type="Rhea" id="RHEA-COMP:17340"/>
        <dbReference type="ChEBI" id="CHEBI:33019"/>
        <dbReference type="ChEBI" id="CHEBI:61560"/>
        <dbReference type="ChEBI" id="CHEBI:173112"/>
        <dbReference type="EC" id="2.7.7.7"/>
    </reaction>
</comment>
<dbReference type="EC" id="2.7.7.7" evidence="1"/>
<dbReference type="GO" id="GO:0003887">
    <property type="term" value="F:DNA-directed DNA polymerase activity"/>
    <property type="evidence" value="ECO:0007669"/>
    <property type="project" value="UniProtKB-KW"/>
</dbReference>
<proteinExistence type="predicted"/>
<dbReference type="EMBL" id="CYXP01000002">
    <property type="protein sequence ID" value="CUM95229.1"/>
    <property type="molecule type" value="Genomic_DNA"/>
</dbReference>
<evidence type="ECO:0000256" key="6">
    <source>
        <dbReference type="ARBA" id="ARBA00022932"/>
    </source>
</evidence>